<dbReference type="KEGG" id="tva:4752529"/>
<feature type="compositionally biased region" description="Basic and acidic residues" evidence="7">
    <location>
        <begin position="367"/>
        <end position="379"/>
    </location>
</feature>
<dbReference type="GO" id="GO:0005819">
    <property type="term" value="C:spindle"/>
    <property type="evidence" value="ECO:0007669"/>
    <property type="project" value="UniProtKB-SubCell"/>
</dbReference>
<evidence type="ECO:0000256" key="1">
    <source>
        <dbReference type="ARBA" id="ARBA00004123"/>
    </source>
</evidence>
<dbReference type="InParanoid" id="A2FJZ0"/>
<dbReference type="eggNOG" id="ENOG502RX7J">
    <property type="taxonomic scope" value="Eukaryota"/>
</dbReference>
<evidence type="ECO:0000256" key="2">
    <source>
        <dbReference type="ARBA" id="ARBA00004186"/>
    </source>
</evidence>
<evidence type="ECO:0000256" key="7">
    <source>
        <dbReference type="SAM" id="MobiDB-lite"/>
    </source>
</evidence>
<dbReference type="Pfam" id="PF03941">
    <property type="entry name" value="INCENP_ARK-bind"/>
    <property type="match status" value="1"/>
</dbReference>
<protein>
    <recommendedName>
        <fullName evidence="8">Inner centromere protein ARK-binding domain-containing protein</fullName>
    </recommendedName>
</protein>
<keyword evidence="5" id="KW-0206">Cytoskeleton</keyword>
<organism evidence="9 10">
    <name type="scientific">Trichomonas vaginalis (strain ATCC PRA-98 / G3)</name>
    <dbReference type="NCBI Taxonomy" id="412133"/>
    <lineage>
        <taxon>Eukaryota</taxon>
        <taxon>Metamonada</taxon>
        <taxon>Parabasalia</taxon>
        <taxon>Trichomonadida</taxon>
        <taxon>Trichomonadidae</taxon>
        <taxon>Trichomonas</taxon>
    </lineage>
</organism>
<comment type="subcellular location">
    <subcellularLocation>
        <location evidence="2">Cytoplasm</location>
        <location evidence="2">Cytoskeleton</location>
        <location evidence="2">Spindle</location>
    </subcellularLocation>
    <subcellularLocation>
        <location evidence="1">Nucleus</location>
    </subcellularLocation>
</comment>
<dbReference type="VEuPathDB" id="TrichDB:TVAGG3_0520740"/>
<dbReference type="OrthoDB" id="6123at2759"/>
<dbReference type="Proteomes" id="UP000001542">
    <property type="component" value="Unassembled WGS sequence"/>
</dbReference>
<dbReference type="VEuPathDB" id="TrichDB:TVAG_058760"/>
<feature type="region of interest" description="Disordered" evidence="7">
    <location>
        <begin position="38"/>
        <end position="83"/>
    </location>
</feature>
<evidence type="ECO:0000313" key="9">
    <source>
        <dbReference type="EMBL" id="EAX94786.1"/>
    </source>
</evidence>
<feature type="region of interest" description="Disordered" evidence="7">
    <location>
        <begin position="257"/>
        <end position="289"/>
    </location>
</feature>
<dbReference type="EMBL" id="DS113838">
    <property type="protein sequence ID" value="EAX94786.1"/>
    <property type="molecule type" value="Genomic_DNA"/>
</dbReference>
<feature type="domain" description="Inner centromere protein ARK-binding" evidence="8">
    <location>
        <begin position="378"/>
        <end position="443"/>
    </location>
</feature>
<proteinExistence type="inferred from homology"/>
<keyword evidence="6" id="KW-0539">Nucleus</keyword>
<name>A2FJZ0_TRIV3</name>
<reference evidence="9" key="2">
    <citation type="journal article" date="2007" name="Science">
        <title>Draft genome sequence of the sexually transmitted pathogen Trichomonas vaginalis.</title>
        <authorList>
            <person name="Carlton J.M."/>
            <person name="Hirt R.P."/>
            <person name="Silva J.C."/>
            <person name="Delcher A.L."/>
            <person name="Schatz M."/>
            <person name="Zhao Q."/>
            <person name="Wortman J.R."/>
            <person name="Bidwell S.L."/>
            <person name="Alsmark U.C.M."/>
            <person name="Besteiro S."/>
            <person name="Sicheritz-Ponten T."/>
            <person name="Noel C.J."/>
            <person name="Dacks J.B."/>
            <person name="Foster P.G."/>
            <person name="Simillion C."/>
            <person name="Van de Peer Y."/>
            <person name="Miranda-Saavedra D."/>
            <person name="Barton G.J."/>
            <person name="Westrop G.D."/>
            <person name="Mueller S."/>
            <person name="Dessi D."/>
            <person name="Fiori P.L."/>
            <person name="Ren Q."/>
            <person name="Paulsen I."/>
            <person name="Zhang H."/>
            <person name="Bastida-Corcuera F.D."/>
            <person name="Simoes-Barbosa A."/>
            <person name="Brown M.T."/>
            <person name="Hayes R.D."/>
            <person name="Mukherjee M."/>
            <person name="Okumura C.Y."/>
            <person name="Schneider R."/>
            <person name="Smith A.J."/>
            <person name="Vanacova S."/>
            <person name="Villalvazo M."/>
            <person name="Haas B.J."/>
            <person name="Pertea M."/>
            <person name="Feldblyum T.V."/>
            <person name="Utterback T.R."/>
            <person name="Shu C.L."/>
            <person name="Osoegawa K."/>
            <person name="de Jong P.J."/>
            <person name="Hrdy I."/>
            <person name="Horvathova L."/>
            <person name="Zubacova Z."/>
            <person name="Dolezal P."/>
            <person name="Malik S.B."/>
            <person name="Logsdon J.M. Jr."/>
            <person name="Henze K."/>
            <person name="Gupta A."/>
            <person name="Wang C.C."/>
            <person name="Dunne R.L."/>
            <person name="Upcroft J.A."/>
            <person name="Upcroft P."/>
            <person name="White O."/>
            <person name="Salzberg S.L."/>
            <person name="Tang P."/>
            <person name="Chiu C.-H."/>
            <person name="Lee Y.-S."/>
            <person name="Embley T.M."/>
            <person name="Coombs G.H."/>
            <person name="Mottram J.C."/>
            <person name="Tachezy J."/>
            <person name="Fraser-Liggett C.M."/>
            <person name="Johnson P.J."/>
        </authorList>
    </citation>
    <scope>NUCLEOTIDE SEQUENCE [LARGE SCALE GENOMIC DNA]</scope>
    <source>
        <strain evidence="9">G3</strain>
    </source>
</reference>
<dbReference type="GO" id="GO:0005634">
    <property type="term" value="C:nucleus"/>
    <property type="evidence" value="ECO:0007669"/>
    <property type="project" value="UniProtKB-SubCell"/>
</dbReference>
<evidence type="ECO:0000256" key="6">
    <source>
        <dbReference type="ARBA" id="ARBA00023242"/>
    </source>
</evidence>
<evidence type="ECO:0000313" key="10">
    <source>
        <dbReference type="Proteomes" id="UP000001542"/>
    </source>
</evidence>
<evidence type="ECO:0000256" key="3">
    <source>
        <dbReference type="ARBA" id="ARBA00010042"/>
    </source>
</evidence>
<gene>
    <name evidence="9" type="ORF">TVAG_058760</name>
</gene>
<sequence length="479" mass="53884">MLSFSSICQELEADLEQQKTKLDIFSKNNFIWLDKIRQKVDPQSQKPEPKEEPKIKGVLKRKSSFNNNVVKEQENNDNEKLYSSSKLQTEEFVKIETGDTVDIEESHPSKLSLISLNKNENELIQKTPPPRSSLRTNVPPRPHDFNSDSPIGSPLIQESNRHVSFGVARDNMDQIQQPADSPIILKSDMHVDVLSSDSDAQASPLTLARTNENTTSNVTPQRSSLVRQVIHSSYDQMILNDKSHEIMGNHSDIESVSSDLSAGSYFPSDSGPMPSPLKEEQKTEQNQKRVYADSKDIRLSLDPTQILLSTEEFTTTNAGTFSVASSAIELTVQAKLMREKWAKMVAEKNQVQAAPVEQEKDDDAESKDDHTVYQISDHESDADDDDDKELEMFDSDPDEVHGKKVPNWAHGEGLKKCLIKQSKIDPDTIFPNFSNTCQLEVVFGKVNTKWQMRADSAKWDQDGLTAEEIKSFKKIAGYA</sequence>
<dbReference type="RefSeq" id="XP_001307716.1">
    <property type="nucleotide sequence ID" value="XM_001307715.1"/>
</dbReference>
<feature type="compositionally biased region" description="Basic and acidic residues" evidence="7">
    <location>
        <begin position="277"/>
        <end position="289"/>
    </location>
</feature>
<dbReference type="InterPro" id="IPR005635">
    <property type="entry name" value="Inner_centromere_prot_ARK-bd"/>
</dbReference>
<reference evidence="9" key="1">
    <citation type="submission" date="2006-10" db="EMBL/GenBank/DDBJ databases">
        <authorList>
            <person name="Amadeo P."/>
            <person name="Zhao Q."/>
            <person name="Wortman J."/>
            <person name="Fraser-Liggett C."/>
            <person name="Carlton J."/>
        </authorList>
    </citation>
    <scope>NUCLEOTIDE SEQUENCE</scope>
    <source>
        <strain evidence="9">G3</strain>
    </source>
</reference>
<evidence type="ECO:0000256" key="5">
    <source>
        <dbReference type="ARBA" id="ARBA00023212"/>
    </source>
</evidence>
<comment type="similarity">
    <text evidence="3">Belongs to the INCENP family.</text>
</comment>
<keyword evidence="4" id="KW-0963">Cytoplasm</keyword>
<accession>A2FJZ0</accession>
<feature type="region of interest" description="Disordered" evidence="7">
    <location>
        <begin position="349"/>
        <end position="406"/>
    </location>
</feature>
<evidence type="ECO:0000259" key="8">
    <source>
        <dbReference type="Pfam" id="PF03941"/>
    </source>
</evidence>
<keyword evidence="10" id="KW-1185">Reference proteome</keyword>
<evidence type="ECO:0000256" key="4">
    <source>
        <dbReference type="ARBA" id="ARBA00022490"/>
    </source>
</evidence>
<feature type="compositionally biased region" description="Acidic residues" evidence="7">
    <location>
        <begin position="380"/>
        <end position="397"/>
    </location>
</feature>
<dbReference type="AlphaFoldDB" id="A2FJZ0"/>
<feature type="compositionally biased region" description="Basic and acidic residues" evidence="7">
    <location>
        <begin position="71"/>
        <end position="80"/>
    </location>
</feature>